<dbReference type="InterPro" id="IPR029044">
    <property type="entry name" value="Nucleotide-diphossugar_trans"/>
</dbReference>
<protein>
    <submittedName>
        <fullName evidence="6">Glycosyltransferase</fullName>
    </submittedName>
</protein>
<keyword evidence="7" id="KW-1185">Reference proteome</keyword>
<evidence type="ECO:0000256" key="3">
    <source>
        <dbReference type="ARBA" id="ARBA00022679"/>
    </source>
</evidence>
<evidence type="ECO:0000313" key="7">
    <source>
        <dbReference type="Proteomes" id="UP000307140"/>
    </source>
</evidence>
<dbReference type="GO" id="GO:0016757">
    <property type="term" value="F:glycosyltransferase activity"/>
    <property type="evidence" value="ECO:0007669"/>
    <property type="project" value="UniProtKB-KW"/>
</dbReference>
<dbReference type="Proteomes" id="UP000307140">
    <property type="component" value="Unassembled WGS sequence"/>
</dbReference>
<dbReference type="SUPFAM" id="SSF53448">
    <property type="entry name" value="Nucleotide-diphospho-sugar transferases"/>
    <property type="match status" value="1"/>
</dbReference>
<evidence type="ECO:0000259" key="5">
    <source>
        <dbReference type="Pfam" id="PF00535"/>
    </source>
</evidence>
<dbReference type="Pfam" id="PF00535">
    <property type="entry name" value="Glycos_transf_2"/>
    <property type="match status" value="1"/>
</dbReference>
<keyword evidence="4" id="KW-0812">Transmembrane</keyword>
<feature type="transmembrane region" description="Helical" evidence="4">
    <location>
        <begin position="281"/>
        <end position="302"/>
    </location>
</feature>
<name>A0A5S3N0Y1_9FLAO</name>
<dbReference type="AlphaFoldDB" id="A0A5S3N0Y1"/>
<keyword evidence="3 6" id="KW-0808">Transferase</keyword>
<evidence type="ECO:0000256" key="4">
    <source>
        <dbReference type="SAM" id="Phobius"/>
    </source>
</evidence>
<accession>A0A5S3N0Y1</accession>
<sequence>MLPVLFYAFVVFAGIQITYYLFFTSFLFSDKKQSEKPVNETPISVIICAKNEAKNLQKFLPYIIAQNYSDFEIVLINDASSDETQDVMEAFKAKHTNIKLINVENTEAFWGNKKYALTLGIKASKNEHLLFTDADCKPVSKNWITEMSKKFSSEKSIVLGYGKYKKEKSLVNLFVRFETLLTAIQYFSYAKLGAPYMAVGRNLAYKKTEFFNVKGFINHIQVKSGDDDLFIQDAANKNNTTICTSNNSFTESIAPTSFTKWFQQKRRHISTANYYKIQYQFLLGLFFISKVFCLLLASILFFFYPWKIILSILILYYFVQFLVVGFSAKKMKETNIVVLLPFLEIGLLLFQFSIFMTNLISKPNHWK</sequence>
<keyword evidence="4" id="KW-0472">Membrane</keyword>
<evidence type="ECO:0000256" key="2">
    <source>
        <dbReference type="ARBA" id="ARBA00022676"/>
    </source>
</evidence>
<evidence type="ECO:0000313" key="6">
    <source>
        <dbReference type="EMBL" id="TMM28885.1"/>
    </source>
</evidence>
<keyword evidence="4" id="KW-1133">Transmembrane helix</keyword>
<proteinExistence type="inferred from homology"/>
<dbReference type="PANTHER" id="PTHR43630">
    <property type="entry name" value="POLY-BETA-1,6-N-ACETYL-D-GLUCOSAMINE SYNTHASE"/>
    <property type="match status" value="1"/>
</dbReference>
<dbReference type="PANTHER" id="PTHR43630:SF1">
    <property type="entry name" value="POLY-BETA-1,6-N-ACETYL-D-GLUCOSAMINE SYNTHASE"/>
    <property type="match status" value="1"/>
</dbReference>
<dbReference type="Gene3D" id="3.90.550.10">
    <property type="entry name" value="Spore Coat Polysaccharide Biosynthesis Protein SpsA, Chain A"/>
    <property type="match status" value="1"/>
</dbReference>
<comment type="similarity">
    <text evidence="1">Belongs to the glycosyltransferase 2 family.</text>
</comment>
<evidence type="ECO:0000256" key="1">
    <source>
        <dbReference type="ARBA" id="ARBA00006739"/>
    </source>
</evidence>
<gene>
    <name evidence="6" type="ORF">FDT66_13090</name>
</gene>
<reference evidence="6 7" key="1">
    <citation type="submission" date="2019-05" db="EMBL/GenBank/DDBJ databases">
        <title>Polaribacter aestuariivivens sp. nov., isolated from a tidal flat.</title>
        <authorList>
            <person name="Yoon J.-H."/>
        </authorList>
    </citation>
    <scope>NUCLEOTIDE SEQUENCE [LARGE SCALE GENOMIC DNA]</scope>
    <source>
        <strain evidence="6 7">DBTF-3</strain>
    </source>
</reference>
<dbReference type="InterPro" id="IPR001173">
    <property type="entry name" value="Glyco_trans_2-like"/>
</dbReference>
<feature type="transmembrane region" description="Helical" evidence="4">
    <location>
        <begin position="338"/>
        <end position="360"/>
    </location>
</feature>
<feature type="domain" description="Glycosyltransferase 2-like" evidence="5">
    <location>
        <begin position="44"/>
        <end position="164"/>
    </location>
</feature>
<keyword evidence="2" id="KW-0328">Glycosyltransferase</keyword>
<dbReference type="OrthoDB" id="9800276at2"/>
<organism evidence="6 7">
    <name type="scientific">Polaribacter aestuariivivens</name>
    <dbReference type="NCBI Taxonomy" id="2304626"/>
    <lineage>
        <taxon>Bacteria</taxon>
        <taxon>Pseudomonadati</taxon>
        <taxon>Bacteroidota</taxon>
        <taxon>Flavobacteriia</taxon>
        <taxon>Flavobacteriales</taxon>
        <taxon>Flavobacteriaceae</taxon>
    </lineage>
</organism>
<dbReference type="EMBL" id="VANR01000007">
    <property type="protein sequence ID" value="TMM28885.1"/>
    <property type="molecule type" value="Genomic_DNA"/>
</dbReference>
<feature type="transmembrane region" description="Helical" evidence="4">
    <location>
        <begin position="308"/>
        <end position="326"/>
    </location>
</feature>
<comment type="caution">
    <text evidence="6">The sequence shown here is derived from an EMBL/GenBank/DDBJ whole genome shotgun (WGS) entry which is preliminary data.</text>
</comment>
<feature type="transmembrane region" description="Helical" evidence="4">
    <location>
        <begin position="6"/>
        <end position="28"/>
    </location>
</feature>